<evidence type="ECO:0000313" key="1">
    <source>
        <dbReference type="EMBL" id="MCI3279090.1"/>
    </source>
</evidence>
<name>A0ABS9YPM9_9ACTN</name>
<proteinExistence type="predicted"/>
<dbReference type="RefSeq" id="WP_242778673.1">
    <property type="nucleotide sequence ID" value="NZ_JALDAY010000024.1"/>
</dbReference>
<sequence length="268" mass="27556">MLLAKPKKYMRRGTSKFFFVPTIAADSMIPTRSELSAGTNFSSFIAAMDGWTVANQEIDTPDMADTYDSTIPGSDKADSSSFTFYEDEEDADLEGIFAKGTTGHVVILRKGDIPGNNSMDVFEIRVASQSPQYTADNEAAKFMVTCSITSRPLQGAPVPAAGVDEVQTVTITGTPTGGTYTLTFSGQTTAGIAYNASAAAVQSALEALSNIAVGDVVCAGGPHPGTPVTVTFGGNYDGADVPQMTASASGLTGGTSPAVTVTTTTPGG</sequence>
<comment type="caution">
    <text evidence="1">The sequence shown here is derived from an EMBL/GenBank/DDBJ whole genome shotgun (WGS) entry which is preliminary data.</text>
</comment>
<dbReference type="Pfam" id="PF25595">
    <property type="entry name" value="Phage_TTP_16"/>
    <property type="match status" value="1"/>
</dbReference>
<dbReference type="EMBL" id="JALDAY010000024">
    <property type="protein sequence ID" value="MCI3279090.1"/>
    <property type="molecule type" value="Genomic_DNA"/>
</dbReference>
<evidence type="ECO:0000313" key="2">
    <source>
        <dbReference type="Proteomes" id="UP001165269"/>
    </source>
</evidence>
<keyword evidence="2" id="KW-1185">Reference proteome</keyword>
<accession>A0ABS9YPM9</accession>
<dbReference type="Proteomes" id="UP001165269">
    <property type="component" value="Unassembled WGS sequence"/>
</dbReference>
<dbReference type="InterPro" id="IPR058009">
    <property type="entry name" value="TTP_Phage_16"/>
</dbReference>
<protein>
    <submittedName>
        <fullName evidence="1">Uncharacterized protein</fullName>
    </submittedName>
</protein>
<organism evidence="1 2">
    <name type="scientific">Streptomyces cylindrosporus</name>
    <dbReference type="NCBI Taxonomy" id="2927583"/>
    <lineage>
        <taxon>Bacteria</taxon>
        <taxon>Bacillati</taxon>
        <taxon>Actinomycetota</taxon>
        <taxon>Actinomycetes</taxon>
        <taxon>Kitasatosporales</taxon>
        <taxon>Streptomycetaceae</taxon>
        <taxon>Streptomyces</taxon>
    </lineage>
</organism>
<reference evidence="1" key="1">
    <citation type="submission" date="2022-03" db="EMBL/GenBank/DDBJ databases">
        <title>Streptomyces 7R015 and 7R016 isolated from Barleria lupulina in Thailand.</title>
        <authorList>
            <person name="Kanchanasin P."/>
            <person name="Phongsopitanun W."/>
            <person name="Tanasupawat S."/>
        </authorList>
    </citation>
    <scope>NUCLEOTIDE SEQUENCE</scope>
    <source>
        <strain evidence="1">7R015</strain>
    </source>
</reference>
<gene>
    <name evidence="1" type="ORF">MQP27_49310</name>
</gene>